<evidence type="ECO:0000256" key="1">
    <source>
        <dbReference type="PIRSR" id="PIRSR634015-1"/>
    </source>
</evidence>
<feature type="domain" description="Peptidase M1 membrane alanine aminopeptidase" evidence="4">
    <location>
        <begin position="320"/>
        <end position="520"/>
    </location>
</feature>
<comment type="cofactor">
    <cofactor evidence="2">
        <name>Zn(2+)</name>
        <dbReference type="ChEBI" id="CHEBI:29105"/>
    </cofactor>
    <text evidence="2">Binds 1 zinc ion per subunit.</text>
</comment>
<evidence type="ECO:0000313" key="5">
    <source>
        <dbReference type="EMBL" id="SHM17282.1"/>
    </source>
</evidence>
<keyword evidence="3" id="KW-1133">Transmembrane helix</keyword>
<dbReference type="SUPFAM" id="SSF55486">
    <property type="entry name" value="Metalloproteases ('zincins'), catalytic domain"/>
    <property type="match status" value="1"/>
</dbReference>
<feature type="transmembrane region" description="Helical" evidence="3">
    <location>
        <begin position="42"/>
        <end position="63"/>
    </location>
</feature>
<proteinExistence type="predicted"/>
<feature type="active site" description="Proton acceptor" evidence="1">
    <location>
        <position position="381"/>
    </location>
</feature>
<dbReference type="CDD" id="cd09604">
    <property type="entry name" value="M1_APN_like"/>
    <property type="match status" value="1"/>
</dbReference>
<evidence type="ECO:0000259" key="4">
    <source>
        <dbReference type="Pfam" id="PF01433"/>
    </source>
</evidence>
<evidence type="ECO:0000313" key="6">
    <source>
        <dbReference type="Proteomes" id="UP000184375"/>
    </source>
</evidence>
<accession>A0A1M7GLK7</accession>
<feature type="binding site" evidence="2">
    <location>
        <position position="403"/>
    </location>
    <ligand>
        <name>Zn(2+)</name>
        <dbReference type="ChEBI" id="CHEBI:29105"/>
        <note>catalytic</note>
    </ligand>
</feature>
<dbReference type="Proteomes" id="UP000184375">
    <property type="component" value="Unassembled WGS sequence"/>
</dbReference>
<keyword evidence="3" id="KW-0472">Membrane</keyword>
<dbReference type="PANTHER" id="PTHR45726:SF3">
    <property type="entry name" value="LEUKOTRIENE A-4 HYDROLASE"/>
    <property type="match status" value="1"/>
</dbReference>
<dbReference type="PANTHER" id="PTHR45726">
    <property type="entry name" value="LEUKOTRIENE A-4 HYDROLASE"/>
    <property type="match status" value="1"/>
</dbReference>
<dbReference type="STRING" id="447595.SAMN05660826_00385"/>
<feature type="active site" description="Proton donor" evidence="1">
    <location>
        <position position="465"/>
    </location>
</feature>
<evidence type="ECO:0000256" key="2">
    <source>
        <dbReference type="PIRSR" id="PIRSR634015-3"/>
    </source>
</evidence>
<dbReference type="GO" id="GO:0008237">
    <property type="term" value="F:metallopeptidase activity"/>
    <property type="evidence" value="ECO:0007669"/>
    <property type="project" value="InterPro"/>
</dbReference>
<dbReference type="InterPro" id="IPR034015">
    <property type="entry name" value="M1_LTA4H"/>
</dbReference>
<dbReference type="InterPro" id="IPR014782">
    <property type="entry name" value="Peptidase_M1_dom"/>
</dbReference>
<feature type="binding site" evidence="2">
    <location>
        <position position="380"/>
    </location>
    <ligand>
        <name>Zn(2+)</name>
        <dbReference type="ChEBI" id="CHEBI:29105"/>
        <note>catalytic</note>
    </ligand>
</feature>
<gene>
    <name evidence="5" type="ORF">SAMN05660826_00385</name>
</gene>
<keyword evidence="3" id="KW-0812">Transmembrane</keyword>
<dbReference type="SUPFAM" id="SSF63737">
    <property type="entry name" value="Leukotriene A4 hydrolase N-terminal domain"/>
    <property type="match status" value="1"/>
</dbReference>
<dbReference type="Gene3D" id="2.60.40.1730">
    <property type="entry name" value="tricorn interacting facor f3 domain"/>
    <property type="match status" value="1"/>
</dbReference>
<evidence type="ECO:0000256" key="3">
    <source>
        <dbReference type="SAM" id="Phobius"/>
    </source>
</evidence>
<sequence>MWITCGLCVHDRIEEYLVDIVVYIIISYKTGAMYLNKKRLSVVLVLFFVMALSITYCLVKINLETEYFYGSKAEEALKTAPSYIIDAIFYPEKEMVHAVQTVVFRNRTRCELSEIIFHVYPEAFKSLKTAPFPMEELKYAYPEGFSEGYINISSVTCKEEKLDFKKEGTLLKVNIPEQLKPGEEIEIKIEFQEKVPFSPGRFGHGKNTYNFGNWYPVLCVYDENGWNLDPYYSIGDPFYSDIANFKVSITAPNSFTIAATGRPAKKITEGNTTTWVFEAKLVRDFAWVAGTDLRAISGKVGRTKINVFYFGDNEDAAKKALEYGKQALRFFNRYFGPYPYDEYSIVMSDFYIGGMEYPNLVLIDHNLLDDEVLLEYVIVHETAHQWWYGLVGNNQVKEPWLDEAITEYSTVLYFEGVYGRAKGREVYQDFILYPYRFFELGNSPGPILRPVSQFRSWGEYDAIVYKKGAIMLKELESRIGKSKMRKALRIYLRKNVFGNATTDDFANAVNCVMGTDFKEVIYEMLKKPGSIGKEKAA</sequence>
<dbReference type="Gene3D" id="1.10.390.10">
    <property type="entry name" value="Neutral Protease Domain 2"/>
    <property type="match status" value="1"/>
</dbReference>
<organism evidence="5 6">
    <name type="scientific">Caldanaerovirga acetigignens</name>
    <dbReference type="NCBI Taxonomy" id="447595"/>
    <lineage>
        <taxon>Bacteria</taxon>
        <taxon>Bacillati</taxon>
        <taxon>Bacillota</taxon>
        <taxon>Clostridia</taxon>
        <taxon>Thermosediminibacterales</taxon>
        <taxon>Thermosediminibacteraceae</taxon>
        <taxon>Caldanaerovirga</taxon>
    </lineage>
</organism>
<reference evidence="6" key="1">
    <citation type="submission" date="2016-11" db="EMBL/GenBank/DDBJ databases">
        <authorList>
            <person name="Varghese N."/>
            <person name="Submissions S."/>
        </authorList>
    </citation>
    <scope>NUCLEOTIDE SEQUENCE [LARGE SCALE GENOMIC DNA]</scope>
    <source>
        <strain evidence="6">DSM 18802</strain>
    </source>
</reference>
<dbReference type="AlphaFoldDB" id="A0A1M7GLK7"/>
<keyword evidence="2" id="KW-0862">Zinc</keyword>
<dbReference type="Pfam" id="PF01433">
    <property type="entry name" value="Peptidase_M1"/>
    <property type="match status" value="1"/>
</dbReference>
<keyword evidence="2" id="KW-0479">Metal-binding</keyword>
<dbReference type="InterPro" id="IPR042097">
    <property type="entry name" value="Aminopeptidase_N-like_N_sf"/>
</dbReference>
<name>A0A1M7GLK7_9FIRM</name>
<protein>
    <submittedName>
        <fullName evidence="5">Peptidase family M1</fullName>
    </submittedName>
</protein>
<feature type="binding site" evidence="2">
    <location>
        <position position="384"/>
    </location>
    <ligand>
        <name>Zn(2+)</name>
        <dbReference type="ChEBI" id="CHEBI:29105"/>
        <note>catalytic</note>
    </ligand>
</feature>
<dbReference type="GO" id="GO:0008270">
    <property type="term" value="F:zinc ion binding"/>
    <property type="evidence" value="ECO:0007669"/>
    <property type="project" value="InterPro"/>
</dbReference>
<dbReference type="InterPro" id="IPR027268">
    <property type="entry name" value="Peptidase_M4/M1_CTD_sf"/>
</dbReference>
<dbReference type="EMBL" id="FRCR01000002">
    <property type="protein sequence ID" value="SHM17282.1"/>
    <property type="molecule type" value="Genomic_DNA"/>
</dbReference>
<keyword evidence="6" id="KW-1185">Reference proteome</keyword>